<dbReference type="InterPro" id="IPR058575">
    <property type="entry name" value="NTP_transf_8_dom"/>
</dbReference>
<feature type="domain" description="Nucleotidyltransferase-like" evidence="1">
    <location>
        <begin position="100"/>
        <end position="303"/>
    </location>
</feature>
<organism evidence="2">
    <name type="scientific">Caulobacter sp. 73W</name>
    <dbReference type="NCBI Taxonomy" id="3161137"/>
    <lineage>
        <taxon>Bacteria</taxon>
        <taxon>Pseudomonadati</taxon>
        <taxon>Pseudomonadota</taxon>
        <taxon>Alphaproteobacteria</taxon>
        <taxon>Caulobacterales</taxon>
        <taxon>Caulobacteraceae</taxon>
        <taxon>Caulobacter</taxon>
    </lineage>
</organism>
<reference evidence="2" key="1">
    <citation type="submission" date="2024-06" db="EMBL/GenBank/DDBJ databases">
        <title>Caulobacter inopinatus, sp. nov.</title>
        <authorList>
            <person name="Donachie S.P."/>
        </authorList>
    </citation>
    <scope>NUCLEOTIDE SEQUENCE</scope>
    <source>
        <strain evidence="2">73W</strain>
    </source>
</reference>
<dbReference type="AlphaFoldDB" id="A0AB39KWY8"/>
<gene>
    <name evidence="2" type="ORF">ABOZ73_07555</name>
</gene>
<evidence type="ECO:0000259" key="1">
    <source>
        <dbReference type="Pfam" id="PF12281"/>
    </source>
</evidence>
<sequence length="324" mass="34600">MADAISPSLTTLFAELLQQVETAPEAGSVYRRISDSGEYLYAKVKVGSGRIDRFVGKAGDPAAELQANALTAGAQLAKERRKLVGMLKGQGRLAAPDRTMGLILDVLAQAGLFKSGAVLVGTAAYLVSEPLVGHRLPSPTLMTGDLDLATATVAICSTPPERLEDILRRADDTFEGIPQVDPKAPPSRYRNSAGYLVDLLTPTRTRDDTNPVRLRGLDAGAAPLQYLAWLIADAVPAVALSGPGILVQVPQPARFAVHKLILAQRRDAANRIKRTKDLQQAKAIIQALRAQDPYGLEDALADAFAQGETGWAQPIKRSLQELGL</sequence>
<accession>A0AB39KWY8</accession>
<proteinExistence type="predicted"/>
<dbReference type="Pfam" id="PF12281">
    <property type="entry name" value="NTP_transf_8"/>
    <property type="match status" value="1"/>
</dbReference>
<evidence type="ECO:0000313" key="2">
    <source>
        <dbReference type="EMBL" id="XDO98263.1"/>
    </source>
</evidence>
<dbReference type="RefSeq" id="WP_369062032.1">
    <property type="nucleotide sequence ID" value="NZ_CP158375.1"/>
</dbReference>
<dbReference type="EMBL" id="CP158375">
    <property type="protein sequence ID" value="XDO98263.1"/>
    <property type="molecule type" value="Genomic_DNA"/>
</dbReference>
<name>A0AB39KWY8_9CAUL</name>
<protein>
    <submittedName>
        <fullName evidence="2">GSU2403 family nucleotidyltransferase fold protein</fullName>
    </submittedName>
</protein>